<reference evidence="3 4" key="1">
    <citation type="journal article" date="2013" name="PLoS Genet.">
        <title>Comparative genome structure, secondary metabolite, and effector coding capacity across Cochliobolus pathogens.</title>
        <authorList>
            <person name="Condon B.J."/>
            <person name="Leng Y."/>
            <person name="Wu D."/>
            <person name="Bushley K.E."/>
            <person name="Ohm R.A."/>
            <person name="Otillar R."/>
            <person name="Martin J."/>
            <person name="Schackwitz W."/>
            <person name="Grimwood J."/>
            <person name="MohdZainudin N."/>
            <person name="Xue C."/>
            <person name="Wang R."/>
            <person name="Manning V.A."/>
            <person name="Dhillon B."/>
            <person name="Tu Z.J."/>
            <person name="Steffenson B.J."/>
            <person name="Salamov A."/>
            <person name="Sun H."/>
            <person name="Lowry S."/>
            <person name="LaButti K."/>
            <person name="Han J."/>
            <person name="Copeland A."/>
            <person name="Lindquist E."/>
            <person name="Barry K."/>
            <person name="Schmutz J."/>
            <person name="Baker S.E."/>
            <person name="Ciuffetti L.M."/>
            <person name="Grigoriev I.V."/>
            <person name="Zhong S."/>
            <person name="Turgeon B.G."/>
        </authorList>
    </citation>
    <scope>NUCLEOTIDE SEQUENCE [LARGE SCALE GENOMIC DNA]</scope>
    <source>
        <strain evidence="3 4">FI3</strain>
    </source>
</reference>
<dbReference type="AlphaFoldDB" id="W7EUV0"/>
<proteinExistence type="predicted"/>
<keyword evidence="2" id="KW-0472">Membrane</keyword>
<dbReference type="Proteomes" id="UP000054337">
    <property type="component" value="Unassembled WGS sequence"/>
</dbReference>
<keyword evidence="2" id="KW-0812">Transmembrane</keyword>
<evidence type="ECO:0000313" key="4">
    <source>
        <dbReference type="Proteomes" id="UP000054337"/>
    </source>
</evidence>
<evidence type="ECO:0000256" key="1">
    <source>
        <dbReference type="SAM" id="MobiDB-lite"/>
    </source>
</evidence>
<dbReference type="HOGENOM" id="CLU_1547267_0_0_1"/>
<dbReference type="EMBL" id="KI968703">
    <property type="protein sequence ID" value="EUN30759.1"/>
    <property type="molecule type" value="Genomic_DNA"/>
</dbReference>
<keyword evidence="2" id="KW-1133">Transmembrane helix</keyword>
<name>W7EUV0_BIPV3</name>
<feature type="region of interest" description="Disordered" evidence="1">
    <location>
        <begin position="123"/>
        <end position="173"/>
    </location>
</feature>
<accession>W7EUV0</accession>
<protein>
    <submittedName>
        <fullName evidence="3">Uncharacterized protein</fullName>
    </submittedName>
</protein>
<feature type="compositionally biased region" description="Low complexity" evidence="1">
    <location>
        <begin position="18"/>
        <end position="45"/>
    </location>
</feature>
<feature type="compositionally biased region" description="Acidic residues" evidence="1">
    <location>
        <begin position="141"/>
        <end position="155"/>
    </location>
</feature>
<feature type="transmembrane region" description="Helical" evidence="2">
    <location>
        <begin position="56"/>
        <end position="80"/>
    </location>
</feature>
<dbReference type="RefSeq" id="XP_014560275.1">
    <property type="nucleotide sequence ID" value="XM_014704789.1"/>
</dbReference>
<sequence length="173" mass="19108">MLKQTSMYISPSFSIVENQTSSSNTPNQTSQKLTSTSSTRPSSSHSKTHLNSRTKAGIITACIIVFILLCFLLLELTYFGRQRRLARARRQANAGGDVELGVEKRNMENVVLESRVEIVVEGEAGEAGAARGSREAREEREHEEEEEDDDSDGDEWGGGRNARTGMSLSRREG</sequence>
<feature type="region of interest" description="Disordered" evidence="1">
    <location>
        <begin position="17"/>
        <end position="51"/>
    </location>
</feature>
<evidence type="ECO:0000256" key="2">
    <source>
        <dbReference type="SAM" id="Phobius"/>
    </source>
</evidence>
<evidence type="ECO:0000313" key="3">
    <source>
        <dbReference type="EMBL" id="EUN30759.1"/>
    </source>
</evidence>
<organism evidence="3 4">
    <name type="scientific">Bipolaris victoriae (strain FI3)</name>
    <name type="common">Victoria blight of oats agent</name>
    <name type="synonym">Cochliobolus victoriae</name>
    <dbReference type="NCBI Taxonomy" id="930091"/>
    <lineage>
        <taxon>Eukaryota</taxon>
        <taxon>Fungi</taxon>
        <taxon>Dikarya</taxon>
        <taxon>Ascomycota</taxon>
        <taxon>Pezizomycotina</taxon>
        <taxon>Dothideomycetes</taxon>
        <taxon>Pleosporomycetidae</taxon>
        <taxon>Pleosporales</taxon>
        <taxon>Pleosporineae</taxon>
        <taxon>Pleosporaceae</taxon>
        <taxon>Bipolaris</taxon>
    </lineage>
</organism>
<keyword evidence="4" id="KW-1185">Reference proteome</keyword>
<gene>
    <name evidence="3" type="ORF">COCVIDRAFT_12907</name>
</gene>
<dbReference type="GeneID" id="26251235"/>